<proteinExistence type="predicted"/>
<feature type="transmembrane region" description="Helical" evidence="1">
    <location>
        <begin position="26"/>
        <end position="44"/>
    </location>
</feature>
<feature type="transmembrane region" description="Helical" evidence="1">
    <location>
        <begin position="50"/>
        <end position="83"/>
    </location>
</feature>
<dbReference type="Proteomes" id="UP000886188">
    <property type="component" value="Unassembled WGS sequence"/>
</dbReference>
<evidence type="ECO:0000313" key="2">
    <source>
        <dbReference type="EMBL" id="HEA17313.1"/>
    </source>
</evidence>
<sequence>MEYLCLNYNICNANLKYRREQMSWEYLGYFASALLIASLTMSDVSKLRWFNLAGCIAFTAYGIAIAAWPVAITNGLLTFVNIYHLIKLNRQSQNSQLPTD</sequence>
<protein>
    <submittedName>
        <fullName evidence="2">Uroporphyrinogen decarboxylase</fullName>
    </submittedName>
</protein>
<reference evidence="2" key="1">
    <citation type="journal article" date="2020" name="mSystems">
        <title>Genome- and Community-Level Interaction Insights into Carbon Utilization and Element Cycling Functions of Hydrothermarchaeota in Hydrothermal Sediment.</title>
        <authorList>
            <person name="Zhou Z."/>
            <person name="Liu Y."/>
            <person name="Xu W."/>
            <person name="Pan J."/>
            <person name="Luo Z.H."/>
            <person name="Li M."/>
        </authorList>
    </citation>
    <scope>NUCLEOTIDE SEQUENCE [LARGE SCALE GENOMIC DNA]</scope>
    <source>
        <strain evidence="2">HyVt-346</strain>
    </source>
</reference>
<keyword evidence="1" id="KW-0472">Membrane</keyword>
<organism evidence="2">
    <name type="scientific">Pseudoalteromonas prydzensis</name>
    <dbReference type="NCBI Taxonomy" id="182141"/>
    <lineage>
        <taxon>Bacteria</taxon>
        <taxon>Pseudomonadati</taxon>
        <taxon>Pseudomonadota</taxon>
        <taxon>Gammaproteobacteria</taxon>
        <taxon>Alteromonadales</taxon>
        <taxon>Pseudoalteromonadaceae</taxon>
        <taxon>Pseudoalteromonas</taxon>
    </lineage>
</organism>
<comment type="caution">
    <text evidence="2">The sequence shown here is derived from an EMBL/GenBank/DDBJ whole genome shotgun (WGS) entry which is preliminary data.</text>
</comment>
<name>A0A7V1CZS7_9GAMM</name>
<evidence type="ECO:0000256" key="1">
    <source>
        <dbReference type="SAM" id="Phobius"/>
    </source>
</evidence>
<dbReference type="EMBL" id="DRGM01000133">
    <property type="protein sequence ID" value="HEA17313.1"/>
    <property type="molecule type" value="Genomic_DNA"/>
</dbReference>
<accession>A0A7V1CZS7</accession>
<keyword evidence="1" id="KW-0812">Transmembrane</keyword>
<gene>
    <name evidence="2" type="ORF">ENH88_12875</name>
</gene>
<keyword evidence="1" id="KW-1133">Transmembrane helix</keyword>
<dbReference type="AlphaFoldDB" id="A0A7V1CZS7"/>